<feature type="compositionally biased region" description="Basic and acidic residues" evidence="4">
    <location>
        <begin position="103"/>
        <end position="122"/>
    </location>
</feature>
<dbReference type="InterPro" id="IPR051884">
    <property type="entry name" value="Bis(5'-adenosyl)-TPase_reg"/>
</dbReference>
<evidence type="ECO:0000313" key="6">
    <source>
        <dbReference type="EMBL" id="KAG2213988.1"/>
    </source>
</evidence>
<sequence>MVNRYCQLETHCTFLDPLLSLDVLVIPKRIAPRLADLNKEETADLMLSAQHIGGVVEKHFKGTSLTLTIQDGPQAGQTVPHVHIHVVPRKKGDWAQNDDIYKELDQQKKGVDNEDRKPRTQEEMAVEADELRSLF</sequence>
<evidence type="ECO:0000256" key="1">
    <source>
        <dbReference type="ARBA" id="ARBA00022741"/>
    </source>
</evidence>
<feature type="domain" description="HIT" evidence="5">
    <location>
        <begin position="1"/>
        <end position="96"/>
    </location>
</feature>
<dbReference type="PANTHER" id="PTHR46243">
    <property type="entry name" value="BIS(5'-ADENOSYL)-TRIPHOSPHATASE"/>
    <property type="match status" value="1"/>
</dbReference>
<dbReference type="GO" id="GO:0016787">
    <property type="term" value="F:hydrolase activity"/>
    <property type="evidence" value="ECO:0007669"/>
    <property type="project" value="UniProtKB-KW"/>
</dbReference>
<dbReference type="OrthoDB" id="680339at2759"/>
<dbReference type="GO" id="GO:0000166">
    <property type="term" value="F:nucleotide binding"/>
    <property type="evidence" value="ECO:0007669"/>
    <property type="project" value="UniProtKB-KW"/>
</dbReference>
<dbReference type="PROSITE" id="PS00892">
    <property type="entry name" value="HIT_1"/>
    <property type="match status" value="1"/>
</dbReference>
<dbReference type="PROSITE" id="PS51084">
    <property type="entry name" value="HIT_2"/>
    <property type="match status" value="1"/>
</dbReference>
<dbReference type="AlphaFoldDB" id="A0A8H7RQN5"/>
<protein>
    <recommendedName>
        <fullName evidence="5">HIT domain-containing protein</fullName>
    </recommendedName>
</protein>
<accession>A0A8H7RQN5</accession>
<feature type="region of interest" description="Disordered" evidence="4">
    <location>
        <begin position="103"/>
        <end position="135"/>
    </location>
</feature>
<dbReference type="Gene3D" id="3.30.428.10">
    <property type="entry name" value="HIT-like"/>
    <property type="match status" value="1"/>
</dbReference>
<evidence type="ECO:0000256" key="4">
    <source>
        <dbReference type="SAM" id="MobiDB-lite"/>
    </source>
</evidence>
<keyword evidence="7" id="KW-1185">Reference proteome</keyword>
<dbReference type="FunFam" id="3.30.428.10:FF:000011">
    <property type="entry name" value="Fragile histidine triad"/>
    <property type="match status" value="1"/>
</dbReference>
<proteinExistence type="predicted"/>
<evidence type="ECO:0000313" key="7">
    <source>
        <dbReference type="Proteomes" id="UP000603453"/>
    </source>
</evidence>
<dbReference type="Pfam" id="PF01230">
    <property type="entry name" value="HIT"/>
    <property type="match status" value="1"/>
</dbReference>
<keyword evidence="2" id="KW-0378">Hydrolase</keyword>
<dbReference type="SUPFAM" id="SSF54197">
    <property type="entry name" value="HIT-like"/>
    <property type="match status" value="1"/>
</dbReference>
<dbReference type="InterPro" id="IPR011146">
    <property type="entry name" value="HIT-like"/>
</dbReference>
<reference evidence="6" key="1">
    <citation type="submission" date="2020-12" db="EMBL/GenBank/DDBJ databases">
        <title>Metabolic potential, ecology and presence of endohyphal bacteria is reflected in genomic diversity of Mucoromycotina.</title>
        <authorList>
            <person name="Muszewska A."/>
            <person name="Okrasinska A."/>
            <person name="Steczkiewicz K."/>
            <person name="Drgas O."/>
            <person name="Orlowska M."/>
            <person name="Perlinska-Lenart U."/>
            <person name="Aleksandrzak-Piekarczyk T."/>
            <person name="Szatraj K."/>
            <person name="Zielenkiewicz U."/>
            <person name="Pilsyk S."/>
            <person name="Malc E."/>
            <person name="Mieczkowski P."/>
            <person name="Kruszewska J.S."/>
            <person name="Biernat P."/>
            <person name="Pawlowska J."/>
        </authorList>
    </citation>
    <scope>NUCLEOTIDE SEQUENCE</scope>
    <source>
        <strain evidence="6">WA0000017839</strain>
    </source>
</reference>
<gene>
    <name evidence="6" type="ORF">INT47_001258</name>
</gene>
<evidence type="ECO:0000256" key="3">
    <source>
        <dbReference type="PROSITE-ProRule" id="PRU00464"/>
    </source>
</evidence>
<dbReference type="Proteomes" id="UP000603453">
    <property type="component" value="Unassembled WGS sequence"/>
</dbReference>
<name>A0A8H7RQN5_9FUNG</name>
<feature type="short sequence motif" description="Histidine triad motif" evidence="3">
    <location>
        <begin position="81"/>
        <end position="85"/>
    </location>
</feature>
<evidence type="ECO:0000256" key="2">
    <source>
        <dbReference type="ARBA" id="ARBA00022801"/>
    </source>
</evidence>
<dbReference type="InterPro" id="IPR019808">
    <property type="entry name" value="Histidine_triad_CS"/>
</dbReference>
<keyword evidence="1" id="KW-0547">Nucleotide-binding</keyword>
<evidence type="ECO:0000259" key="5">
    <source>
        <dbReference type="PROSITE" id="PS51084"/>
    </source>
</evidence>
<comment type="caution">
    <text evidence="6">The sequence shown here is derived from an EMBL/GenBank/DDBJ whole genome shotgun (WGS) entry which is preliminary data.</text>
</comment>
<dbReference type="PANTHER" id="PTHR46243:SF1">
    <property type="entry name" value="BIS(5'-ADENOSYL)-TRIPHOSPHATASE"/>
    <property type="match status" value="1"/>
</dbReference>
<dbReference type="InterPro" id="IPR036265">
    <property type="entry name" value="HIT-like_sf"/>
</dbReference>
<organism evidence="6 7">
    <name type="scientific">Mucor saturninus</name>
    <dbReference type="NCBI Taxonomy" id="64648"/>
    <lineage>
        <taxon>Eukaryota</taxon>
        <taxon>Fungi</taxon>
        <taxon>Fungi incertae sedis</taxon>
        <taxon>Mucoromycota</taxon>
        <taxon>Mucoromycotina</taxon>
        <taxon>Mucoromycetes</taxon>
        <taxon>Mucorales</taxon>
        <taxon>Mucorineae</taxon>
        <taxon>Mucoraceae</taxon>
        <taxon>Mucor</taxon>
    </lineage>
</organism>
<dbReference type="EMBL" id="JAEPRD010000002">
    <property type="protein sequence ID" value="KAG2213988.1"/>
    <property type="molecule type" value="Genomic_DNA"/>
</dbReference>